<dbReference type="GO" id="GO:0016126">
    <property type="term" value="P:sterol biosynthetic process"/>
    <property type="evidence" value="ECO:0007669"/>
    <property type="project" value="UniProtKB-UniRule"/>
</dbReference>
<dbReference type="PANTHER" id="PTHR10835">
    <property type="entry name" value="SQUALENE MONOOXYGENASE"/>
    <property type="match status" value="1"/>
</dbReference>
<dbReference type="GO" id="GO:0016020">
    <property type="term" value="C:membrane"/>
    <property type="evidence" value="ECO:0007669"/>
    <property type="project" value="UniProtKB-SubCell"/>
</dbReference>
<evidence type="ECO:0000313" key="3">
    <source>
        <dbReference type="EMBL" id="VAH59812.1"/>
    </source>
</evidence>
<sequence length="232" mass="25784">MWSGTRAVDREQRQSSGAADLEQSLRPHGAHVVVFVRCPHLADAFDPRMLCSLGKVKLQEKSTHQFQGDELVWEVEAELSEFSVCEFHQILEATSNFSEENKIGEGGFGPVYKDDRRVHVIERDLTEPDRIVGELLQPGGYLKLIELGLQGFPIAKLLPCDHEVMGSSPGNSLLQKCRERLRTIDPKWSDPSLDPAQAGATCTRLPFITGFPIDHYTPVISSDANCEGDDLV</sequence>
<dbReference type="EC" id="1.14.14.17" evidence="1"/>
<dbReference type="GO" id="GO:0005783">
    <property type="term" value="C:endoplasmic reticulum"/>
    <property type="evidence" value="ECO:0007669"/>
    <property type="project" value="TreeGrafter"/>
</dbReference>
<evidence type="ECO:0000256" key="2">
    <source>
        <dbReference type="SAM" id="MobiDB-lite"/>
    </source>
</evidence>
<gene>
    <name evidence="3" type="ORF">TRITD_3Av1G081630</name>
</gene>
<comment type="function">
    <text evidence="1">Catalyzes the stereospecific oxidation of squalene to (S)-2,3-epoxysqualene, and is considered to be a rate-limiting enzyme in steroid biosynthesis.</text>
</comment>
<comment type="cofactor">
    <cofactor evidence="1">
        <name>FAD</name>
        <dbReference type="ChEBI" id="CHEBI:57692"/>
    </cofactor>
</comment>
<dbReference type="Gene3D" id="3.30.200.20">
    <property type="entry name" value="Phosphorylase Kinase, domain 1"/>
    <property type="match status" value="1"/>
</dbReference>
<evidence type="ECO:0000313" key="4">
    <source>
        <dbReference type="Proteomes" id="UP000324705"/>
    </source>
</evidence>
<dbReference type="PANTHER" id="PTHR10835:SF0">
    <property type="entry name" value="SQUALENE MONOOXYGENASE"/>
    <property type="match status" value="1"/>
</dbReference>
<comment type="subcellular location">
    <subcellularLocation>
        <location evidence="1">Membrane</location>
        <topology evidence="1">Multi-pass membrane protein</topology>
    </subcellularLocation>
</comment>
<dbReference type="Proteomes" id="UP000324705">
    <property type="component" value="Chromosome 3A"/>
</dbReference>
<dbReference type="Gramene" id="TRITD3Av1G081630.3">
    <property type="protein sequence ID" value="TRITD3Av1G081630.3"/>
    <property type="gene ID" value="TRITD3Av1G081630"/>
</dbReference>
<dbReference type="EMBL" id="LT934115">
    <property type="protein sequence ID" value="VAH59812.1"/>
    <property type="molecule type" value="Genomic_DNA"/>
</dbReference>
<keyword evidence="1" id="KW-0274">FAD</keyword>
<dbReference type="InterPro" id="IPR040125">
    <property type="entry name" value="Squalene_monox"/>
</dbReference>
<name>A0A9R0RGH5_TRITD</name>
<dbReference type="GO" id="GO:0050660">
    <property type="term" value="F:flavin adenine dinucleotide binding"/>
    <property type="evidence" value="ECO:0007669"/>
    <property type="project" value="UniProtKB-UniRule"/>
</dbReference>
<organism evidence="3 4">
    <name type="scientific">Triticum turgidum subsp. durum</name>
    <name type="common">Durum wheat</name>
    <name type="synonym">Triticum durum</name>
    <dbReference type="NCBI Taxonomy" id="4567"/>
    <lineage>
        <taxon>Eukaryota</taxon>
        <taxon>Viridiplantae</taxon>
        <taxon>Streptophyta</taxon>
        <taxon>Embryophyta</taxon>
        <taxon>Tracheophyta</taxon>
        <taxon>Spermatophyta</taxon>
        <taxon>Magnoliopsida</taxon>
        <taxon>Liliopsida</taxon>
        <taxon>Poales</taxon>
        <taxon>Poaceae</taxon>
        <taxon>BOP clade</taxon>
        <taxon>Pooideae</taxon>
        <taxon>Triticodae</taxon>
        <taxon>Triticeae</taxon>
        <taxon>Triticinae</taxon>
        <taxon>Triticum</taxon>
    </lineage>
</organism>
<dbReference type="GO" id="GO:0004506">
    <property type="term" value="F:squalene monooxygenase activity"/>
    <property type="evidence" value="ECO:0007669"/>
    <property type="project" value="UniProtKB-UniRule"/>
</dbReference>
<reference evidence="3 4" key="1">
    <citation type="submission" date="2017-09" db="EMBL/GenBank/DDBJ databases">
        <authorList>
            <consortium name="International Durum Wheat Genome Sequencing Consortium (IDWGSC)"/>
            <person name="Milanesi L."/>
        </authorList>
    </citation>
    <scope>NUCLEOTIDE SEQUENCE [LARGE SCALE GENOMIC DNA]</scope>
    <source>
        <strain evidence="4">cv. Svevo</strain>
    </source>
</reference>
<keyword evidence="4" id="KW-1185">Reference proteome</keyword>
<comment type="similarity">
    <text evidence="1">Belongs to the squalene monooxygenase family.</text>
</comment>
<feature type="region of interest" description="Disordered" evidence="2">
    <location>
        <begin position="1"/>
        <end position="22"/>
    </location>
</feature>
<comment type="catalytic activity">
    <reaction evidence="1">
        <text>squalene + reduced [NADPH--hemoprotein reductase] + O2 = (S)-2,3-epoxysqualene + oxidized [NADPH--hemoprotein reductase] + H2O + H(+)</text>
        <dbReference type="Rhea" id="RHEA:25282"/>
        <dbReference type="Rhea" id="RHEA-COMP:11964"/>
        <dbReference type="Rhea" id="RHEA-COMP:11965"/>
        <dbReference type="ChEBI" id="CHEBI:15377"/>
        <dbReference type="ChEBI" id="CHEBI:15378"/>
        <dbReference type="ChEBI" id="CHEBI:15379"/>
        <dbReference type="ChEBI" id="CHEBI:15440"/>
        <dbReference type="ChEBI" id="CHEBI:15441"/>
        <dbReference type="ChEBI" id="CHEBI:57618"/>
        <dbReference type="ChEBI" id="CHEBI:58210"/>
        <dbReference type="EC" id="1.14.14.17"/>
    </reaction>
</comment>
<dbReference type="AlphaFoldDB" id="A0A9R0RGH5"/>
<keyword evidence="1" id="KW-0560">Oxidoreductase</keyword>
<accession>A0A9R0RGH5</accession>
<evidence type="ECO:0000256" key="1">
    <source>
        <dbReference type="RuleBase" id="RU367121"/>
    </source>
</evidence>
<keyword evidence="1" id="KW-0285">Flavoprotein</keyword>
<proteinExistence type="inferred from homology"/>
<protein>
    <recommendedName>
        <fullName evidence="1">Squalene monooxygenase</fullName>
        <ecNumber evidence="1">1.14.14.17</ecNumber>
    </recommendedName>
</protein>